<accession>A0A1J7JBG8</accession>
<dbReference type="OrthoDB" id="269227at2759"/>
<dbReference type="AlphaFoldDB" id="A0A1J7JBG8"/>
<dbReference type="Gene3D" id="3.30.560.10">
    <property type="entry name" value="Glucose Oxidase, domain 3"/>
    <property type="match status" value="1"/>
</dbReference>
<proteinExistence type="predicted"/>
<name>A0A1J7JBG8_9PEZI</name>
<organism evidence="1 2">
    <name type="scientific">Coniochaeta ligniaria NRRL 30616</name>
    <dbReference type="NCBI Taxonomy" id="1408157"/>
    <lineage>
        <taxon>Eukaryota</taxon>
        <taxon>Fungi</taxon>
        <taxon>Dikarya</taxon>
        <taxon>Ascomycota</taxon>
        <taxon>Pezizomycotina</taxon>
        <taxon>Sordariomycetes</taxon>
        <taxon>Sordariomycetidae</taxon>
        <taxon>Coniochaetales</taxon>
        <taxon>Coniochaetaceae</taxon>
        <taxon>Coniochaeta</taxon>
    </lineage>
</organism>
<keyword evidence="2" id="KW-1185">Reference proteome</keyword>
<dbReference type="InParanoid" id="A0A1J7JBG8"/>
<protein>
    <submittedName>
        <fullName evidence="1">Uncharacterized protein</fullName>
    </submittedName>
</protein>
<dbReference type="SUPFAM" id="SSF54373">
    <property type="entry name" value="FAD-linked reductases, C-terminal domain"/>
    <property type="match status" value="1"/>
</dbReference>
<evidence type="ECO:0000313" key="2">
    <source>
        <dbReference type="Proteomes" id="UP000182658"/>
    </source>
</evidence>
<sequence length="115" mass="13012">MPSRLCSSATTDGEVDLLVFASPYAFRGYWRFDAYVNIPADLPGTFGLSMVKMYPQNRAGVVKLRSINPREVPAIKFKYVEENWRNDLEAVSDAVLRGRRGLQHCLSTVWTHSSD</sequence>
<reference evidence="1 2" key="1">
    <citation type="submission" date="2016-10" db="EMBL/GenBank/DDBJ databases">
        <title>Draft genome sequence of Coniochaeta ligniaria NRRL30616, a lignocellulolytic fungus for bioabatement of inhibitors in plant biomass hydrolysates.</title>
        <authorList>
            <consortium name="DOE Joint Genome Institute"/>
            <person name="Jimenez D.J."/>
            <person name="Hector R.E."/>
            <person name="Riley R."/>
            <person name="Sun H."/>
            <person name="Grigoriev I.V."/>
            <person name="Van Elsas J.D."/>
            <person name="Nichols N.N."/>
        </authorList>
    </citation>
    <scope>NUCLEOTIDE SEQUENCE [LARGE SCALE GENOMIC DNA]</scope>
    <source>
        <strain evidence="1 2">NRRL 30616</strain>
    </source>
</reference>
<dbReference type="EMBL" id="KV875100">
    <property type="protein sequence ID" value="OIW27120.1"/>
    <property type="molecule type" value="Genomic_DNA"/>
</dbReference>
<dbReference type="Proteomes" id="UP000182658">
    <property type="component" value="Unassembled WGS sequence"/>
</dbReference>
<gene>
    <name evidence="1" type="ORF">CONLIGDRAFT_684049</name>
</gene>
<evidence type="ECO:0000313" key="1">
    <source>
        <dbReference type="EMBL" id="OIW27120.1"/>
    </source>
</evidence>
<dbReference type="STRING" id="1408157.A0A1J7JBG8"/>